<reference evidence="1 2" key="1">
    <citation type="journal article" date="2016" name="PLoS ONE">
        <title>Sequence Assembly of Yarrowia lipolytica Strain W29/CLIB89 Shows Transposable Element Diversity.</title>
        <authorList>
            <person name="Magnan C."/>
            <person name="Yu J."/>
            <person name="Chang I."/>
            <person name="Jahn E."/>
            <person name="Kanomata Y."/>
            <person name="Wu J."/>
            <person name="Zeller M."/>
            <person name="Oakes M."/>
            <person name="Baldi P."/>
            <person name="Sandmeyer S."/>
        </authorList>
    </citation>
    <scope>NUCLEOTIDE SEQUENCE [LARGE SCALE GENOMIC DNA]</scope>
    <source>
        <strain evidence="2">CLIB89(W29)</strain>
    </source>
</reference>
<dbReference type="Proteomes" id="UP000182444">
    <property type="component" value="Chromosome 1E"/>
</dbReference>
<evidence type="ECO:0000313" key="1">
    <source>
        <dbReference type="EMBL" id="AOW06001.1"/>
    </source>
</evidence>
<dbReference type="RefSeq" id="XP_068139236.1">
    <property type="nucleotide sequence ID" value="XM_068283135.1"/>
</dbReference>
<evidence type="ECO:0000313" key="2">
    <source>
        <dbReference type="Proteomes" id="UP000182444"/>
    </source>
</evidence>
<dbReference type="AlphaFoldDB" id="A0A1D8NK34"/>
<name>A0A1D8NK34_YARLL</name>
<dbReference type="EMBL" id="CP017557">
    <property type="protein sequence ID" value="AOW06001.1"/>
    <property type="molecule type" value="Genomic_DNA"/>
</dbReference>
<organism evidence="1 2">
    <name type="scientific">Yarrowia lipolytica</name>
    <name type="common">Candida lipolytica</name>
    <dbReference type="NCBI Taxonomy" id="4952"/>
    <lineage>
        <taxon>Eukaryota</taxon>
        <taxon>Fungi</taxon>
        <taxon>Dikarya</taxon>
        <taxon>Ascomycota</taxon>
        <taxon>Saccharomycotina</taxon>
        <taxon>Dipodascomycetes</taxon>
        <taxon>Dipodascales</taxon>
        <taxon>Dipodascales incertae sedis</taxon>
        <taxon>Yarrowia</taxon>
    </lineage>
</organism>
<sequence>MCLSSVAVWRGTFSHNDGVSTVHAWYQALVLSISVTNIHLCIVYPPLQPIIVIPPTSLLLTDSRTVCNGKCTQTVKVGCAAGKGVARDLMRCV</sequence>
<gene>
    <name evidence="1" type="ORF">YALI1_E31555g</name>
</gene>
<proteinExistence type="predicted"/>
<dbReference type="VEuPathDB" id="FungiDB:YALI1_E31555g"/>
<protein>
    <submittedName>
        <fullName evidence="1">Uncharacterized protein</fullName>
    </submittedName>
</protein>
<accession>A0A1D8NK34</accession>
<dbReference type="GeneID" id="94583737"/>